<dbReference type="EMBL" id="UINC01064766">
    <property type="protein sequence ID" value="SVB93745.1"/>
    <property type="molecule type" value="Genomic_DNA"/>
</dbReference>
<organism evidence="3">
    <name type="scientific">marine metagenome</name>
    <dbReference type="NCBI Taxonomy" id="408172"/>
    <lineage>
        <taxon>unclassified sequences</taxon>
        <taxon>metagenomes</taxon>
        <taxon>ecological metagenomes</taxon>
    </lineage>
</organism>
<dbReference type="PANTHER" id="PTHR10948:SF23">
    <property type="entry name" value="TRANSPOSASE INSI FOR INSERTION SEQUENCE ELEMENT IS30A-RELATED"/>
    <property type="match status" value="1"/>
</dbReference>
<dbReference type="Gene3D" id="1.10.10.60">
    <property type="entry name" value="Homeodomain-like"/>
    <property type="match status" value="1"/>
</dbReference>
<dbReference type="InterPro" id="IPR053392">
    <property type="entry name" value="Transposase_IS30-like"/>
</dbReference>
<dbReference type="GO" id="GO:0032196">
    <property type="term" value="P:transposition"/>
    <property type="evidence" value="ECO:0007669"/>
    <property type="project" value="TreeGrafter"/>
</dbReference>
<dbReference type="SUPFAM" id="SSF46689">
    <property type="entry name" value="Homeodomain-like"/>
    <property type="match status" value="1"/>
</dbReference>
<gene>
    <name evidence="3" type="ORF">METZ01_LOCUS246599</name>
</gene>
<dbReference type="InterPro" id="IPR025246">
    <property type="entry name" value="IS30-like_HTH"/>
</dbReference>
<dbReference type="PANTHER" id="PTHR10948">
    <property type="entry name" value="TRANSPOSASE"/>
    <property type="match status" value="1"/>
</dbReference>
<name>A0A382I2X3_9ZZZZ</name>
<dbReference type="InterPro" id="IPR009057">
    <property type="entry name" value="Homeodomain-like_sf"/>
</dbReference>
<evidence type="ECO:0000313" key="3">
    <source>
        <dbReference type="EMBL" id="SVB93745.1"/>
    </source>
</evidence>
<reference evidence="3" key="1">
    <citation type="submission" date="2018-05" db="EMBL/GenBank/DDBJ databases">
        <authorList>
            <person name="Lanie J.A."/>
            <person name="Ng W.-L."/>
            <person name="Kazmierczak K.M."/>
            <person name="Andrzejewski T.M."/>
            <person name="Davidsen T.M."/>
            <person name="Wayne K.J."/>
            <person name="Tettelin H."/>
            <person name="Glass J.I."/>
            <person name="Rusch D."/>
            <person name="Podicherti R."/>
            <person name="Tsui H.-C.T."/>
            <person name="Winkler M.E."/>
        </authorList>
    </citation>
    <scope>NUCLEOTIDE SEQUENCE</scope>
</reference>
<proteinExistence type="predicted"/>
<dbReference type="GO" id="GO:0006310">
    <property type="term" value="P:DNA recombination"/>
    <property type="evidence" value="ECO:0007669"/>
    <property type="project" value="UniProtKB-KW"/>
</dbReference>
<dbReference type="Pfam" id="PF13936">
    <property type="entry name" value="HTH_38"/>
    <property type="match status" value="1"/>
</dbReference>
<evidence type="ECO:0000259" key="2">
    <source>
        <dbReference type="Pfam" id="PF13936"/>
    </source>
</evidence>
<feature type="domain" description="Transposase IS30-like HTH" evidence="2">
    <location>
        <begin position="3"/>
        <end position="46"/>
    </location>
</feature>
<keyword evidence="1" id="KW-0233">DNA recombination</keyword>
<sequence>MKHYSQLTLEKRYGIYSLLKTGQTQSKIAEIIGIHKSTVSRELKRNRGGRGYRPKQANAFAQERHRHNVHFRIDSGTWVFIERLICKEWSPEQISGWMKKNMKISISHEWIYQYVLKDKLAGGSLYLHLRCKKKRKKRYGSNDRRGILKNRIGIDQRPAIVDTRSRVGDLGSRYNHRENP</sequence>
<dbReference type="GO" id="GO:0004803">
    <property type="term" value="F:transposase activity"/>
    <property type="evidence" value="ECO:0007669"/>
    <property type="project" value="TreeGrafter"/>
</dbReference>
<dbReference type="GO" id="GO:0005829">
    <property type="term" value="C:cytosol"/>
    <property type="evidence" value="ECO:0007669"/>
    <property type="project" value="TreeGrafter"/>
</dbReference>
<dbReference type="AlphaFoldDB" id="A0A382I2X3"/>
<dbReference type="InterPro" id="IPR051917">
    <property type="entry name" value="Transposase-Integrase"/>
</dbReference>
<dbReference type="NCBIfam" id="NF033563">
    <property type="entry name" value="transpos_IS30"/>
    <property type="match status" value="1"/>
</dbReference>
<protein>
    <recommendedName>
        <fullName evidence="2">Transposase IS30-like HTH domain-containing protein</fullName>
    </recommendedName>
</protein>
<evidence type="ECO:0000256" key="1">
    <source>
        <dbReference type="ARBA" id="ARBA00023172"/>
    </source>
</evidence>
<accession>A0A382I2X3</accession>